<organism evidence="1 2">
    <name type="scientific">Sclerotinia sclerotiorum (strain ATCC 18683 / 1980 / Ss-1)</name>
    <name type="common">White mold</name>
    <name type="synonym">Whetzelinia sclerotiorum</name>
    <dbReference type="NCBI Taxonomy" id="665079"/>
    <lineage>
        <taxon>Eukaryota</taxon>
        <taxon>Fungi</taxon>
        <taxon>Dikarya</taxon>
        <taxon>Ascomycota</taxon>
        <taxon>Pezizomycotina</taxon>
        <taxon>Leotiomycetes</taxon>
        <taxon>Helotiales</taxon>
        <taxon>Sclerotiniaceae</taxon>
        <taxon>Sclerotinia</taxon>
    </lineage>
</organism>
<proteinExistence type="predicted"/>
<dbReference type="AlphaFoldDB" id="A7E6M4"/>
<name>A7E6M4_SCLS1</name>
<dbReference type="Proteomes" id="UP000001312">
    <property type="component" value="Unassembled WGS sequence"/>
</dbReference>
<protein>
    <submittedName>
        <fullName evidence="1">Uncharacterized protein</fullName>
    </submittedName>
</protein>
<dbReference type="RefSeq" id="XP_001598860.1">
    <property type="nucleotide sequence ID" value="XM_001598810.1"/>
</dbReference>
<accession>A7E6M4</accession>
<keyword evidence="2" id="KW-1185">Reference proteome</keyword>
<dbReference type="HOGENOM" id="CLU_3224851_0_0_1"/>
<dbReference type="GeneID" id="5495164"/>
<gene>
    <name evidence="1" type="ORF">SS1G_00949</name>
</gene>
<reference evidence="2" key="1">
    <citation type="journal article" date="2011" name="PLoS Genet.">
        <title>Genomic analysis of the necrotrophic fungal pathogens Sclerotinia sclerotiorum and Botrytis cinerea.</title>
        <authorList>
            <person name="Amselem J."/>
            <person name="Cuomo C.A."/>
            <person name="van Kan J.A."/>
            <person name="Viaud M."/>
            <person name="Benito E.P."/>
            <person name="Couloux A."/>
            <person name="Coutinho P.M."/>
            <person name="de Vries R.P."/>
            <person name="Dyer P.S."/>
            <person name="Fillinger S."/>
            <person name="Fournier E."/>
            <person name="Gout L."/>
            <person name="Hahn M."/>
            <person name="Kohn L."/>
            <person name="Lapalu N."/>
            <person name="Plummer K.M."/>
            <person name="Pradier J.M."/>
            <person name="Quevillon E."/>
            <person name="Sharon A."/>
            <person name="Simon A."/>
            <person name="ten Have A."/>
            <person name="Tudzynski B."/>
            <person name="Tudzynski P."/>
            <person name="Wincker P."/>
            <person name="Andrew M."/>
            <person name="Anthouard V."/>
            <person name="Beever R.E."/>
            <person name="Beffa R."/>
            <person name="Benoit I."/>
            <person name="Bouzid O."/>
            <person name="Brault B."/>
            <person name="Chen Z."/>
            <person name="Choquer M."/>
            <person name="Collemare J."/>
            <person name="Cotton P."/>
            <person name="Danchin E.G."/>
            <person name="Da Silva C."/>
            <person name="Gautier A."/>
            <person name="Giraud C."/>
            <person name="Giraud T."/>
            <person name="Gonzalez C."/>
            <person name="Grossetete S."/>
            <person name="Guldener U."/>
            <person name="Henrissat B."/>
            <person name="Howlett B.J."/>
            <person name="Kodira C."/>
            <person name="Kretschmer M."/>
            <person name="Lappartient A."/>
            <person name="Leroch M."/>
            <person name="Levis C."/>
            <person name="Mauceli E."/>
            <person name="Neuveglise C."/>
            <person name="Oeser B."/>
            <person name="Pearson M."/>
            <person name="Poulain J."/>
            <person name="Poussereau N."/>
            <person name="Quesneville H."/>
            <person name="Rascle C."/>
            <person name="Schumacher J."/>
            <person name="Segurens B."/>
            <person name="Sexton A."/>
            <person name="Silva E."/>
            <person name="Sirven C."/>
            <person name="Soanes D.M."/>
            <person name="Talbot N.J."/>
            <person name="Templeton M."/>
            <person name="Yandava C."/>
            <person name="Yarden O."/>
            <person name="Zeng Q."/>
            <person name="Rollins J.A."/>
            <person name="Lebrun M.H."/>
            <person name="Dickman M."/>
        </authorList>
    </citation>
    <scope>NUCLEOTIDE SEQUENCE [LARGE SCALE GENOMIC DNA]</scope>
    <source>
        <strain evidence="2">ATCC 18683 / 1980 / Ss-1</strain>
    </source>
</reference>
<dbReference type="EMBL" id="CH476621">
    <property type="protein sequence ID" value="EDN91546.1"/>
    <property type="molecule type" value="Genomic_DNA"/>
</dbReference>
<sequence>MNGIGFEWDVVRRGDFDDGELRGETVEKAWIGNHEYVEPWKKLG</sequence>
<dbReference type="InParanoid" id="A7E6M4"/>
<evidence type="ECO:0000313" key="1">
    <source>
        <dbReference type="EMBL" id="EDN91546.1"/>
    </source>
</evidence>
<dbReference type="KEGG" id="ssl:SS1G_00949"/>
<evidence type="ECO:0000313" key="2">
    <source>
        <dbReference type="Proteomes" id="UP000001312"/>
    </source>
</evidence>